<feature type="domain" description="Peptidase S54 rhomboid" evidence="8">
    <location>
        <begin position="146"/>
        <end position="280"/>
    </location>
</feature>
<dbReference type="Pfam" id="PF01694">
    <property type="entry name" value="Rhomboid"/>
    <property type="match status" value="1"/>
</dbReference>
<dbReference type="GO" id="GO:0004252">
    <property type="term" value="F:serine-type endopeptidase activity"/>
    <property type="evidence" value="ECO:0007669"/>
    <property type="project" value="InterPro"/>
</dbReference>
<feature type="transmembrane region" description="Helical" evidence="7">
    <location>
        <begin position="211"/>
        <end position="228"/>
    </location>
</feature>
<evidence type="ECO:0000256" key="4">
    <source>
        <dbReference type="ARBA" id="ARBA00022692"/>
    </source>
</evidence>
<evidence type="ECO:0000259" key="8">
    <source>
        <dbReference type="Pfam" id="PF01694"/>
    </source>
</evidence>
<feature type="transmembrane region" description="Helical" evidence="7">
    <location>
        <begin position="235"/>
        <end position="254"/>
    </location>
</feature>
<keyword evidence="5 7" id="KW-1133">Transmembrane helix</keyword>
<dbReference type="PANTHER" id="PTHR43066:SF26">
    <property type="entry name" value="RHOMBOID PROTEASE GLPG"/>
    <property type="match status" value="1"/>
</dbReference>
<gene>
    <name evidence="9" type="ORF">JFL49_00890</name>
</gene>
<keyword evidence="3" id="KW-0997">Cell inner membrane</keyword>
<evidence type="ECO:0000256" key="5">
    <source>
        <dbReference type="ARBA" id="ARBA00022989"/>
    </source>
</evidence>
<keyword evidence="6 7" id="KW-0472">Membrane</keyword>
<keyword evidence="9" id="KW-0645">Protease</keyword>
<accession>A0A9Q6Z1B3</accession>
<keyword evidence="10" id="KW-1185">Reference proteome</keyword>
<evidence type="ECO:0000256" key="7">
    <source>
        <dbReference type="SAM" id="Phobius"/>
    </source>
</evidence>
<dbReference type="AlphaFoldDB" id="A0A9Q6Z1B3"/>
<dbReference type="PANTHER" id="PTHR43066">
    <property type="entry name" value="RHOMBOID-RELATED PROTEIN"/>
    <property type="match status" value="1"/>
</dbReference>
<dbReference type="Gene3D" id="1.20.1540.10">
    <property type="entry name" value="Rhomboid-like"/>
    <property type="match status" value="1"/>
</dbReference>
<proteinExistence type="predicted"/>
<keyword evidence="2" id="KW-1003">Cell membrane</keyword>
<dbReference type="GO" id="GO:0016020">
    <property type="term" value="C:membrane"/>
    <property type="evidence" value="ECO:0007669"/>
    <property type="project" value="UniProtKB-SubCell"/>
</dbReference>
<sequence>MKLLFGSERENFIIWFRDYIRAKYLLELTIQNYIDEKYNRSVRGVFIEENHPLLTQLEQEKILFLQDPFNPCYQQAAWEAGDTHSIQYKKTSWVAIWKISSKWFQQGKITLFITALCTLIYVLQNLGFEQGIFYFAHYPANPAQQTEIWRYISHSLVHLSPLHFLFNLSWFWLFGGAIERQLNAKKLLLLFFVSSILTGVVQNYFSDYRFFGLSGVVYAVLGYVFILDKFHYAKFALPSGFFLMLIMGIALGFISPLVGIYMGNSAHISGLLCGILLGLWQVKKGRFEN</sequence>
<organism evidence="9 10">
    <name type="scientific">Histophilus somni</name>
    <name type="common">Haemophilus somnus</name>
    <dbReference type="NCBI Taxonomy" id="731"/>
    <lineage>
        <taxon>Bacteria</taxon>
        <taxon>Pseudomonadati</taxon>
        <taxon>Pseudomonadota</taxon>
        <taxon>Gammaproteobacteria</taxon>
        <taxon>Pasteurellales</taxon>
        <taxon>Pasteurellaceae</taxon>
        <taxon>Histophilus</taxon>
    </lineage>
</organism>
<protein>
    <submittedName>
        <fullName evidence="9">Rhomboid family intramembrane serine protease</fullName>
    </submittedName>
</protein>
<evidence type="ECO:0000256" key="3">
    <source>
        <dbReference type="ARBA" id="ARBA00022519"/>
    </source>
</evidence>
<evidence type="ECO:0000313" key="10">
    <source>
        <dbReference type="Proteomes" id="UP000595373"/>
    </source>
</evidence>
<dbReference type="Proteomes" id="UP000595373">
    <property type="component" value="Chromosome"/>
</dbReference>
<keyword evidence="9" id="KW-0378">Hydrolase</keyword>
<feature type="transmembrane region" description="Helical" evidence="7">
    <location>
        <begin position="187"/>
        <end position="205"/>
    </location>
</feature>
<keyword evidence="4 7" id="KW-0812">Transmembrane</keyword>
<feature type="transmembrane region" description="Helical" evidence="7">
    <location>
        <begin position="109"/>
        <end position="128"/>
    </location>
</feature>
<evidence type="ECO:0000256" key="2">
    <source>
        <dbReference type="ARBA" id="ARBA00022475"/>
    </source>
</evidence>
<feature type="transmembrane region" description="Helical" evidence="7">
    <location>
        <begin position="148"/>
        <end position="175"/>
    </location>
</feature>
<dbReference type="OrthoDB" id="9778341at2"/>
<dbReference type="InterPro" id="IPR035952">
    <property type="entry name" value="Rhomboid-like_sf"/>
</dbReference>
<evidence type="ECO:0000256" key="1">
    <source>
        <dbReference type="ARBA" id="ARBA00004141"/>
    </source>
</evidence>
<evidence type="ECO:0000256" key="6">
    <source>
        <dbReference type="ARBA" id="ARBA00023136"/>
    </source>
</evidence>
<dbReference type="RefSeq" id="WP_075293526.1">
    <property type="nucleotide sequence ID" value="NZ_CP018802.1"/>
</dbReference>
<dbReference type="EMBL" id="CP066558">
    <property type="protein sequence ID" value="QQF82512.1"/>
    <property type="molecule type" value="Genomic_DNA"/>
</dbReference>
<evidence type="ECO:0000313" key="9">
    <source>
        <dbReference type="EMBL" id="QQF82512.1"/>
    </source>
</evidence>
<reference evidence="9 10" key="1">
    <citation type="submission" date="2020-12" db="EMBL/GenBank/DDBJ databases">
        <title>ASc-MMNZ-VFA-070.</title>
        <authorList>
            <person name="Schryvers A."/>
            <person name="Mostafa Nazari M."/>
            <person name="Farshchi Andisi V."/>
            <person name="Timsit E."/>
            <person name="Walter Morck D."/>
        </authorList>
    </citation>
    <scope>NUCLEOTIDE SEQUENCE [LARGE SCALE GENOMIC DNA]</scope>
    <source>
        <strain evidence="9 10">ASc-MMNZ-VFA-070</strain>
    </source>
</reference>
<feature type="transmembrane region" description="Helical" evidence="7">
    <location>
        <begin position="260"/>
        <end position="280"/>
    </location>
</feature>
<dbReference type="InterPro" id="IPR022764">
    <property type="entry name" value="Peptidase_S54_rhomboid_dom"/>
</dbReference>
<dbReference type="SUPFAM" id="SSF144091">
    <property type="entry name" value="Rhomboid-like"/>
    <property type="match status" value="1"/>
</dbReference>
<dbReference type="GO" id="GO:0006508">
    <property type="term" value="P:proteolysis"/>
    <property type="evidence" value="ECO:0007669"/>
    <property type="project" value="UniProtKB-KW"/>
</dbReference>
<name>A0A9Q6Z1B3_HISSO</name>
<comment type="subcellular location">
    <subcellularLocation>
        <location evidence="1">Membrane</location>
        <topology evidence="1">Multi-pass membrane protein</topology>
    </subcellularLocation>
</comment>